<dbReference type="Pfam" id="PF01554">
    <property type="entry name" value="MatE"/>
    <property type="match status" value="1"/>
</dbReference>
<evidence type="ECO:0000256" key="7">
    <source>
        <dbReference type="ARBA" id="ARBA00023136"/>
    </source>
</evidence>
<dbReference type="GO" id="GO:0042910">
    <property type="term" value="F:xenobiotic transmembrane transporter activity"/>
    <property type="evidence" value="ECO:0007669"/>
    <property type="project" value="InterPro"/>
</dbReference>
<feature type="transmembrane region" description="Helical" evidence="8">
    <location>
        <begin position="102"/>
        <end position="121"/>
    </location>
</feature>
<accession>A2DUB1</accession>
<dbReference type="AlphaFoldDB" id="A2DUB1"/>
<reference evidence="9" key="2">
    <citation type="journal article" date="2007" name="Science">
        <title>Draft genome sequence of the sexually transmitted pathogen Trichomonas vaginalis.</title>
        <authorList>
            <person name="Carlton J.M."/>
            <person name="Hirt R.P."/>
            <person name="Silva J.C."/>
            <person name="Delcher A.L."/>
            <person name="Schatz M."/>
            <person name="Zhao Q."/>
            <person name="Wortman J.R."/>
            <person name="Bidwell S.L."/>
            <person name="Alsmark U.C.M."/>
            <person name="Besteiro S."/>
            <person name="Sicheritz-Ponten T."/>
            <person name="Noel C.J."/>
            <person name="Dacks J.B."/>
            <person name="Foster P.G."/>
            <person name="Simillion C."/>
            <person name="Van de Peer Y."/>
            <person name="Miranda-Saavedra D."/>
            <person name="Barton G.J."/>
            <person name="Westrop G.D."/>
            <person name="Mueller S."/>
            <person name="Dessi D."/>
            <person name="Fiori P.L."/>
            <person name="Ren Q."/>
            <person name="Paulsen I."/>
            <person name="Zhang H."/>
            <person name="Bastida-Corcuera F.D."/>
            <person name="Simoes-Barbosa A."/>
            <person name="Brown M.T."/>
            <person name="Hayes R.D."/>
            <person name="Mukherjee M."/>
            <person name="Okumura C.Y."/>
            <person name="Schneider R."/>
            <person name="Smith A.J."/>
            <person name="Vanacova S."/>
            <person name="Villalvazo M."/>
            <person name="Haas B.J."/>
            <person name="Pertea M."/>
            <person name="Feldblyum T.V."/>
            <person name="Utterback T.R."/>
            <person name="Shu C.L."/>
            <person name="Osoegawa K."/>
            <person name="de Jong P.J."/>
            <person name="Hrdy I."/>
            <person name="Horvathova L."/>
            <person name="Zubacova Z."/>
            <person name="Dolezal P."/>
            <person name="Malik S.B."/>
            <person name="Logsdon J.M. Jr."/>
            <person name="Henze K."/>
            <person name="Gupta A."/>
            <person name="Wang C.C."/>
            <person name="Dunne R.L."/>
            <person name="Upcroft J.A."/>
            <person name="Upcroft P."/>
            <person name="White O."/>
            <person name="Salzberg S.L."/>
            <person name="Tang P."/>
            <person name="Chiu C.-H."/>
            <person name="Lee Y.-S."/>
            <person name="Embley T.M."/>
            <person name="Coombs G.H."/>
            <person name="Mottram J.C."/>
            <person name="Tachezy J."/>
            <person name="Fraser-Liggett C.M."/>
            <person name="Johnson P.J."/>
        </authorList>
    </citation>
    <scope>NUCLEOTIDE SEQUENCE [LARGE SCALE GENOMIC DNA]</scope>
    <source>
        <strain evidence="9">G3</strain>
    </source>
</reference>
<name>A2DUB1_TRIV3</name>
<keyword evidence="4" id="KW-1003">Cell membrane</keyword>
<evidence type="ECO:0000256" key="2">
    <source>
        <dbReference type="ARBA" id="ARBA00010199"/>
    </source>
</evidence>
<dbReference type="InParanoid" id="A2DUB1"/>
<dbReference type="SMR" id="A2DUB1"/>
<dbReference type="InterPro" id="IPR052031">
    <property type="entry name" value="Membrane_Transporter-Flippase"/>
</dbReference>
<dbReference type="KEGG" id="tva:4773957"/>
<dbReference type="Proteomes" id="UP000001542">
    <property type="component" value="Unassembled WGS sequence"/>
</dbReference>
<evidence type="ECO:0000256" key="8">
    <source>
        <dbReference type="SAM" id="Phobius"/>
    </source>
</evidence>
<proteinExistence type="inferred from homology"/>
<keyword evidence="3" id="KW-0813">Transport</keyword>
<evidence type="ECO:0000313" key="9">
    <source>
        <dbReference type="EMBL" id="EAY15949.1"/>
    </source>
</evidence>
<dbReference type="PANTHER" id="PTHR43549">
    <property type="entry name" value="MULTIDRUG RESISTANCE PROTEIN YPNP-RELATED"/>
    <property type="match status" value="1"/>
</dbReference>
<evidence type="ECO:0000256" key="5">
    <source>
        <dbReference type="ARBA" id="ARBA00022692"/>
    </source>
</evidence>
<protein>
    <recommendedName>
        <fullName evidence="11">MatE family protein</fullName>
    </recommendedName>
</protein>
<gene>
    <name evidence="9" type="ORF">TVAG_261990</name>
</gene>
<evidence type="ECO:0008006" key="11">
    <source>
        <dbReference type="Google" id="ProtNLM"/>
    </source>
</evidence>
<dbReference type="InterPro" id="IPR002528">
    <property type="entry name" value="MATE_fam"/>
</dbReference>
<dbReference type="VEuPathDB" id="TrichDB:TVAG_261990"/>
<reference evidence="9" key="1">
    <citation type="submission" date="2006-10" db="EMBL/GenBank/DDBJ databases">
        <authorList>
            <person name="Amadeo P."/>
            <person name="Zhao Q."/>
            <person name="Wortman J."/>
            <person name="Fraser-Liggett C."/>
            <person name="Carlton J."/>
        </authorList>
    </citation>
    <scope>NUCLEOTIDE SEQUENCE</scope>
    <source>
        <strain evidence="9">G3</strain>
    </source>
</reference>
<evidence type="ECO:0000313" key="10">
    <source>
        <dbReference type="Proteomes" id="UP000001542"/>
    </source>
</evidence>
<feature type="transmembrane region" description="Helical" evidence="8">
    <location>
        <begin position="57"/>
        <end position="81"/>
    </location>
</feature>
<evidence type="ECO:0000256" key="1">
    <source>
        <dbReference type="ARBA" id="ARBA00004651"/>
    </source>
</evidence>
<keyword evidence="6 8" id="KW-1133">Transmembrane helix</keyword>
<evidence type="ECO:0000256" key="4">
    <source>
        <dbReference type="ARBA" id="ARBA00022475"/>
    </source>
</evidence>
<feature type="transmembrane region" description="Helical" evidence="8">
    <location>
        <begin position="20"/>
        <end position="37"/>
    </location>
</feature>
<comment type="subcellular location">
    <subcellularLocation>
        <location evidence="1">Cell membrane</location>
        <topology evidence="1">Multi-pass membrane protein</topology>
    </subcellularLocation>
</comment>
<dbReference type="VEuPathDB" id="TrichDB:TVAGG3_0595560"/>
<sequence length="148" mass="16266">MSQTLSAEQKRYEQHGPLRTLMQLSVGPVIYMVGIGIHDAIDLLLISKAYTETEVTIVGFASTVRYLCMAANIYFTISCVARTSGLIGANEYDKAAQVIADLYRLVFLSMIIIPIICYFIASPLLKYMGCSADMAVDVNLKAAQFLPV</sequence>
<organism evidence="9 10">
    <name type="scientific">Trichomonas vaginalis (strain ATCC PRA-98 / G3)</name>
    <dbReference type="NCBI Taxonomy" id="412133"/>
    <lineage>
        <taxon>Eukaryota</taxon>
        <taxon>Metamonada</taxon>
        <taxon>Parabasalia</taxon>
        <taxon>Trichomonadida</taxon>
        <taxon>Trichomonadidae</taxon>
        <taxon>Trichomonas</taxon>
    </lineage>
</organism>
<dbReference type="EMBL" id="DS113248">
    <property type="protein sequence ID" value="EAY15949.1"/>
    <property type="molecule type" value="Genomic_DNA"/>
</dbReference>
<keyword evidence="7 8" id="KW-0472">Membrane</keyword>
<evidence type="ECO:0000256" key="3">
    <source>
        <dbReference type="ARBA" id="ARBA00022448"/>
    </source>
</evidence>
<evidence type="ECO:0000256" key="6">
    <source>
        <dbReference type="ARBA" id="ARBA00022989"/>
    </source>
</evidence>
<keyword evidence="5 8" id="KW-0812">Transmembrane</keyword>
<dbReference type="GO" id="GO:0005886">
    <property type="term" value="C:plasma membrane"/>
    <property type="evidence" value="ECO:0007669"/>
    <property type="project" value="UniProtKB-SubCell"/>
</dbReference>
<dbReference type="RefSeq" id="XP_001328172.1">
    <property type="nucleotide sequence ID" value="XM_001328137.1"/>
</dbReference>
<comment type="similarity">
    <text evidence="2">Belongs to the multi antimicrobial extrusion (MATE) (TC 2.A.66.1) family.</text>
</comment>
<dbReference type="PANTHER" id="PTHR43549:SF2">
    <property type="entry name" value="MULTIDRUG RESISTANCE PROTEIN NORM-RELATED"/>
    <property type="match status" value="1"/>
</dbReference>
<keyword evidence="10" id="KW-1185">Reference proteome</keyword>
<dbReference type="GO" id="GO:0015297">
    <property type="term" value="F:antiporter activity"/>
    <property type="evidence" value="ECO:0007669"/>
    <property type="project" value="InterPro"/>
</dbReference>